<dbReference type="InParanoid" id="A0A2R5GTB1"/>
<name>A0A2R5GTB1_9STRA</name>
<keyword evidence="2" id="KW-1185">Reference proteome</keyword>
<dbReference type="InterPro" id="IPR029058">
    <property type="entry name" value="AB_hydrolase_fold"/>
</dbReference>
<reference evidence="1 2" key="1">
    <citation type="submission" date="2017-12" db="EMBL/GenBank/DDBJ databases">
        <title>Sequencing, de novo assembly and annotation of complete genome of a new Thraustochytrid species, strain FCC1311.</title>
        <authorList>
            <person name="Sedici K."/>
            <person name="Godart F."/>
            <person name="Aiese Cigliano R."/>
            <person name="Sanseverino W."/>
            <person name="Barakat M."/>
            <person name="Ortet P."/>
            <person name="Marechal E."/>
            <person name="Cagnac O."/>
            <person name="Amato A."/>
        </authorList>
    </citation>
    <scope>NUCLEOTIDE SEQUENCE [LARGE SCALE GENOMIC DNA]</scope>
</reference>
<accession>A0A2R5GTB1</accession>
<dbReference type="OrthoDB" id="200718at2759"/>
<dbReference type="Proteomes" id="UP000241890">
    <property type="component" value="Unassembled WGS sequence"/>
</dbReference>
<evidence type="ECO:0000313" key="1">
    <source>
        <dbReference type="EMBL" id="GBG31124.1"/>
    </source>
</evidence>
<organism evidence="1 2">
    <name type="scientific">Hondaea fermentalgiana</name>
    <dbReference type="NCBI Taxonomy" id="2315210"/>
    <lineage>
        <taxon>Eukaryota</taxon>
        <taxon>Sar</taxon>
        <taxon>Stramenopiles</taxon>
        <taxon>Bigyra</taxon>
        <taxon>Labyrinthulomycetes</taxon>
        <taxon>Thraustochytrida</taxon>
        <taxon>Thraustochytriidae</taxon>
        <taxon>Hondaea</taxon>
    </lineage>
</organism>
<protein>
    <submittedName>
        <fullName evidence="1">Uncharacterized protein</fullName>
    </submittedName>
</protein>
<dbReference type="EMBL" id="BEYU01000091">
    <property type="protein sequence ID" value="GBG31124.1"/>
    <property type="molecule type" value="Genomic_DNA"/>
</dbReference>
<evidence type="ECO:0000313" key="2">
    <source>
        <dbReference type="Proteomes" id="UP000241890"/>
    </source>
</evidence>
<proteinExistence type="predicted"/>
<sequence length="180" mass="20139">MSEEGARKIQHVVPLLALTRLGTEVSSTSSRRLRNLEVSESWRELASMARAEIVGEPSIVTTVRDLNVMILETEILAFNFTVVTYFLGRKRGEMSFEEEAALIESPAFSLEEHIIDDDIDTHCLVASSDDRVFVAFRGTASEANARTDLAMQLVPWDLANDVELVNDLQNAQETRDALRL</sequence>
<dbReference type="Gene3D" id="3.40.50.1820">
    <property type="entry name" value="alpha/beta hydrolase"/>
    <property type="match status" value="1"/>
</dbReference>
<dbReference type="AlphaFoldDB" id="A0A2R5GTB1"/>
<gene>
    <name evidence="1" type="ORF">FCC1311_007801</name>
</gene>
<comment type="caution">
    <text evidence="1">The sequence shown here is derived from an EMBL/GenBank/DDBJ whole genome shotgun (WGS) entry which is preliminary data.</text>
</comment>